<name>A0A6A5BVG2_NAEFO</name>
<keyword evidence="3" id="KW-1185">Reference proteome</keyword>
<dbReference type="VEuPathDB" id="AmoebaDB:FDP41_003062"/>
<evidence type="ECO:0000256" key="1">
    <source>
        <dbReference type="SAM" id="MobiDB-lite"/>
    </source>
</evidence>
<dbReference type="OrthoDB" id="10252223at2759"/>
<reference evidence="2 3" key="1">
    <citation type="journal article" date="2019" name="Sci. Rep.">
        <title>Nanopore sequencing improves the draft genome of the human pathogenic amoeba Naegleria fowleri.</title>
        <authorList>
            <person name="Liechti N."/>
            <person name="Schurch N."/>
            <person name="Bruggmann R."/>
            <person name="Wittwer M."/>
        </authorList>
    </citation>
    <scope>NUCLEOTIDE SEQUENCE [LARGE SCALE GENOMIC DNA]</scope>
    <source>
        <strain evidence="2 3">ATCC 30894</strain>
    </source>
</reference>
<dbReference type="GeneID" id="68110280"/>
<proteinExistence type="predicted"/>
<gene>
    <name evidence="2" type="ORF">FDP41_003062</name>
</gene>
<evidence type="ECO:0000313" key="3">
    <source>
        <dbReference type="Proteomes" id="UP000444721"/>
    </source>
</evidence>
<feature type="compositionally biased region" description="Acidic residues" evidence="1">
    <location>
        <begin position="133"/>
        <end position="143"/>
    </location>
</feature>
<sequence>MPRHSLQEVIREQHQKAASSSPPPKQGWLARMLYADKSAKGWLPTRQLSIFVPTLFVCMMATTLVMKSKLSVKFEDIDETTKKKCEVHRKTVNELFREKREKDMDEVLLDYEVRLWSSGYQNKPVPRSIENTGSDDDDDAGDD</sequence>
<dbReference type="EMBL" id="VFQX01000033">
    <property type="protein sequence ID" value="KAF0977740.1"/>
    <property type="molecule type" value="Genomic_DNA"/>
</dbReference>
<dbReference type="AlphaFoldDB" id="A0A6A5BVG2"/>
<dbReference type="VEuPathDB" id="AmoebaDB:NF0031360"/>
<dbReference type="RefSeq" id="XP_044562453.1">
    <property type="nucleotide sequence ID" value="XM_044706325.1"/>
</dbReference>
<accession>A0A6A5BVG2</accession>
<feature type="region of interest" description="Disordered" evidence="1">
    <location>
        <begin position="121"/>
        <end position="143"/>
    </location>
</feature>
<evidence type="ECO:0000313" key="2">
    <source>
        <dbReference type="EMBL" id="KAF0977740.1"/>
    </source>
</evidence>
<protein>
    <submittedName>
        <fullName evidence="2">Uncharacterized protein</fullName>
    </submittedName>
</protein>
<organism evidence="2 3">
    <name type="scientific">Naegleria fowleri</name>
    <name type="common">Brain eating amoeba</name>
    <dbReference type="NCBI Taxonomy" id="5763"/>
    <lineage>
        <taxon>Eukaryota</taxon>
        <taxon>Discoba</taxon>
        <taxon>Heterolobosea</taxon>
        <taxon>Tetramitia</taxon>
        <taxon>Eutetramitia</taxon>
        <taxon>Vahlkampfiidae</taxon>
        <taxon>Naegleria</taxon>
    </lineage>
</organism>
<dbReference type="Proteomes" id="UP000444721">
    <property type="component" value="Unassembled WGS sequence"/>
</dbReference>
<dbReference type="OMA" id="LFVCMMA"/>
<comment type="caution">
    <text evidence="2">The sequence shown here is derived from an EMBL/GenBank/DDBJ whole genome shotgun (WGS) entry which is preliminary data.</text>
</comment>